<dbReference type="SUPFAM" id="SSF47226">
    <property type="entry name" value="Histidine-containing phosphotransfer domain, HPT domain"/>
    <property type="match status" value="1"/>
</dbReference>
<feature type="modified residue" description="Phosphohistidine" evidence="2">
    <location>
        <position position="50"/>
    </location>
</feature>
<evidence type="ECO:0000313" key="5">
    <source>
        <dbReference type="Proteomes" id="UP000244060"/>
    </source>
</evidence>
<name>A0A2T5K861_9RHOB</name>
<keyword evidence="1" id="KW-0902">Two-component regulatory system</keyword>
<dbReference type="InterPro" id="IPR036641">
    <property type="entry name" value="HPT_dom_sf"/>
</dbReference>
<dbReference type="Proteomes" id="UP000244060">
    <property type="component" value="Unassembled WGS sequence"/>
</dbReference>
<dbReference type="AlphaFoldDB" id="A0A2T5K861"/>
<proteinExistence type="predicted"/>
<dbReference type="GO" id="GO:0000160">
    <property type="term" value="P:phosphorelay signal transduction system"/>
    <property type="evidence" value="ECO:0007669"/>
    <property type="project" value="UniProtKB-KW"/>
</dbReference>
<accession>A0A2T5K861</accession>
<keyword evidence="5" id="KW-1185">Reference proteome</keyword>
<sequence length="116" mass="12762">MIDWNRIAALRDEVGPEGFDEVVQMFLEETDATIRSLSGRPDPGLEEMLHFLKGSALNLGFVAVSRLCEEGERLAAGGRGSEVNLDALIASYRRARMDFLKGLEPRSGIPPAPHRP</sequence>
<dbReference type="GO" id="GO:0004672">
    <property type="term" value="F:protein kinase activity"/>
    <property type="evidence" value="ECO:0007669"/>
    <property type="project" value="UniProtKB-ARBA"/>
</dbReference>
<keyword evidence="2" id="KW-0597">Phosphoprotein</keyword>
<dbReference type="EMBL" id="QAOT01000007">
    <property type="protein sequence ID" value="PTR18617.1"/>
    <property type="molecule type" value="Genomic_DNA"/>
</dbReference>
<dbReference type="PROSITE" id="PS50894">
    <property type="entry name" value="HPT"/>
    <property type="match status" value="1"/>
</dbReference>
<evidence type="ECO:0000259" key="3">
    <source>
        <dbReference type="PROSITE" id="PS50894"/>
    </source>
</evidence>
<dbReference type="Pfam" id="PF01627">
    <property type="entry name" value="Hpt"/>
    <property type="match status" value="1"/>
</dbReference>
<dbReference type="InterPro" id="IPR008207">
    <property type="entry name" value="Sig_transdc_His_kin_Hpt_dom"/>
</dbReference>
<dbReference type="RefSeq" id="WP_180325096.1">
    <property type="nucleotide sequence ID" value="NZ_CP090021.1"/>
</dbReference>
<dbReference type="CDD" id="cd00088">
    <property type="entry name" value="HPT"/>
    <property type="match status" value="1"/>
</dbReference>
<feature type="domain" description="HPt" evidence="3">
    <location>
        <begin position="11"/>
        <end position="106"/>
    </location>
</feature>
<comment type="caution">
    <text evidence="4">The sequence shown here is derived from an EMBL/GenBank/DDBJ whole genome shotgun (WGS) entry which is preliminary data.</text>
</comment>
<gene>
    <name evidence="4" type="ORF">C8J28_10741</name>
</gene>
<evidence type="ECO:0000313" key="4">
    <source>
        <dbReference type="EMBL" id="PTR18617.1"/>
    </source>
</evidence>
<evidence type="ECO:0000256" key="2">
    <source>
        <dbReference type="PROSITE-ProRule" id="PRU00110"/>
    </source>
</evidence>
<dbReference type="Gene3D" id="1.20.120.160">
    <property type="entry name" value="HPT domain"/>
    <property type="match status" value="1"/>
</dbReference>
<evidence type="ECO:0000256" key="1">
    <source>
        <dbReference type="ARBA" id="ARBA00023012"/>
    </source>
</evidence>
<organism evidence="4 5">
    <name type="scientific">Cereibacter azotoformans</name>
    <dbReference type="NCBI Taxonomy" id="43057"/>
    <lineage>
        <taxon>Bacteria</taxon>
        <taxon>Pseudomonadati</taxon>
        <taxon>Pseudomonadota</taxon>
        <taxon>Alphaproteobacteria</taxon>
        <taxon>Rhodobacterales</taxon>
        <taxon>Paracoccaceae</taxon>
        <taxon>Cereibacter</taxon>
    </lineage>
</organism>
<reference evidence="4 5" key="1">
    <citation type="submission" date="2018-04" db="EMBL/GenBank/DDBJ databases">
        <title>Genomic Encyclopedia of Type Strains, Phase III (KMG-III): the genomes of soil and plant-associated and newly described type strains.</title>
        <authorList>
            <person name="Whitman W."/>
        </authorList>
    </citation>
    <scope>NUCLEOTIDE SEQUENCE [LARGE SCALE GENOMIC DNA]</scope>
    <source>
        <strain evidence="4 5">KA25</strain>
    </source>
</reference>
<protein>
    <submittedName>
        <fullName evidence="4">Hpt domain-containing protein</fullName>
    </submittedName>
</protein>